<dbReference type="InterPro" id="IPR036095">
    <property type="entry name" value="PTS_EIIB-like_sf"/>
</dbReference>
<name>A0AAW4X1P2_9FIRM</name>
<evidence type="ECO:0000256" key="1">
    <source>
        <dbReference type="ARBA" id="ARBA00022679"/>
    </source>
</evidence>
<dbReference type="AlphaFoldDB" id="A0AAW4X1P2"/>
<dbReference type="InterPro" id="IPR013011">
    <property type="entry name" value="PTS_EIIB_2"/>
</dbReference>
<dbReference type="PROSITE" id="PS51099">
    <property type="entry name" value="PTS_EIIB_TYPE_2"/>
    <property type="match status" value="1"/>
</dbReference>
<dbReference type="CDD" id="cd05566">
    <property type="entry name" value="PTS_IIB_galactitol"/>
    <property type="match status" value="1"/>
</dbReference>
<dbReference type="EMBL" id="JAJFAT010000015">
    <property type="protein sequence ID" value="MCC3145685.1"/>
    <property type="molecule type" value="Genomic_DNA"/>
</dbReference>
<dbReference type="Gene3D" id="3.40.50.2300">
    <property type="match status" value="1"/>
</dbReference>
<dbReference type="InterPro" id="IPR003501">
    <property type="entry name" value="PTS_EIIB_2/3"/>
</dbReference>
<organism evidence="3 4">
    <name type="scientific">Halanaerobium polyolivorans</name>
    <dbReference type="NCBI Taxonomy" id="2886943"/>
    <lineage>
        <taxon>Bacteria</taxon>
        <taxon>Bacillati</taxon>
        <taxon>Bacillota</taxon>
        <taxon>Clostridia</taxon>
        <taxon>Halanaerobiales</taxon>
        <taxon>Halanaerobiaceae</taxon>
        <taxon>Halanaerobium</taxon>
    </lineage>
</organism>
<comment type="caution">
    <text evidence="3">The sequence shown here is derived from an EMBL/GenBank/DDBJ whole genome shotgun (WGS) entry which is preliminary data.</text>
</comment>
<dbReference type="RefSeq" id="WP_229346386.1">
    <property type="nucleotide sequence ID" value="NZ_JAJFAT010000015.1"/>
</dbReference>
<dbReference type="GO" id="GO:0008982">
    <property type="term" value="F:protein-N(PI)-phosphohistidine-sugar phosphotransferase activity"/>
    <property type="evidence" value="ECO:0007669"/>
    <property type="project" value="InterPro"/>
</dbReference>
<gene>
    <name evidence="3" type="ORF">LJ207_10155</name>
</gene>
<evidence type="ECO:0000259" key="2">
    <source>
        <dbReference type="PROSITE" id="PS51099"/>
    </source>
</evidence>
<keyword evidence="3" id="KW-0813">Transport</keyword>
<sequence>MKKKKKILVACGSGIATSTIIMDKLKNGLKKRGVEIELEQCKISEAENYIEDLKLDAVVLNGTVNSEYSVPAFSGLSFLTGVGEDKLLDEIEKEIKK</sequence>
<protein>
    <submittedName>
        <fullName evidence="3">PTS sugar transporter subunit IIB</fullName>
    </submittedName>
</protein>
<proteinExistence type="predicted"/>
<evidence type="ECO:0000313" key="3">
    <source>
        <dbReference type="EMBL" id="MCC3145685.1"/>
    </source>
</evidence>
<keyword evidence="3" id="KW-0762">Sugar transport</keyword>
<dbReference type="GO" id="GO:0009401">
    <property type="term" value="P:phosphoenolpyruvate-dependent sugar phosphotransferase system"/>
    <property type="evidence" value="ECO:0007669"/>
    <property type="project" value="InterPro"/>
</dbReference>
<feature type="domain" description="PTS EIIB type-2" evidence="2">
    <location>
        <begin position="5"/>
        <end position="97"/>
    </location>
</feature>
<reference evidence="3 4" key="1">
    <citation type="submission" date="2021-10" db="EMBL/GenBank/DDBJ databases">
        <authorList>
            <person name="Grouzdev D.S."/>
            <person name="Pantiukh K.S."/>
            <person name="Krutkina M.S."/>
        </authorList>
    </citation>
    <scope>NUCLEOTIDE SEQUENCE [LARGE SCALE GENOMIC DNA]</scope>
    <source>
        <strain evidence="3 4">Z-7514</strain>
    </source>
</reference>
<keyword evidence="4" id="KW-1185">Reference proteome</keyword>
<accession>A0AAW4X1P2</accession>
<dbReference type="SUPFAM" id="SSF52794">
    <property type="entry name" value="PTS system IIB component-like"/>
    <property type="match status" value="1"/>
</dbReference>
<keyword evidence="1" id="KW-0808">Transferase</keyword>
<evidence type="ECO:0000313" key="4">
    <source>
        <dbReference type="Proteomes" id="UP001199296"/>
    </source>
</evidence>
<dbReference type="Proteomes" id="UP001199296">
    <property type="component" value="Unassembled WGS sequence"/>
</dbReference>
<dbReference type="Pfam" id="PF02302">
    <property type="entry name" value="PTS_IIB"/>
    <property type="match status" value="1"/>
</dbReference>